<dbReference type="RefSeq" id="WP_203922867.1">
    <property type="nucleotide sequence ID" value="NZ_BONZ01000080.1"/>
</dbReference>
<feature type="transmembrane region" description="Helical" evidence="2">
    <location>
        <begin position="21"/>
        <end position="41"/>
    </location>
</feature>
<feature type="transmembrane region" description="Helical" evidence="2">
    <location>
        <begin position="107"/>
        <end position="125"/>
    </location>
</feature>
<reference evidence="3" key="1">
    <citation type="submission" date="2021-01" db="EMBL/GenBank/DDBJ databases">
        <title>Whole genome shotgun sequence of Rugosimonospora africana NBRC 104875.</title>
        <authorList>
            <person name="Komaki H."/>
            <person name="Tamura T."/>
        </authorList>
    </citation>
    <scope>NUCLEOTIDE SEQUENCE</scope>
    <source>
        <strain evidence="3">NBRC 104875</strain>
    </source>
</reference>
<dbReference type="Proteomes" id="UP000642748">
    <property type="component" value="Unassembled WGS sequence"/>
</dbReference>
<dbReference type="AlphaFoldDB" id="A0A8J3R040"/>
<comment type="caution">
    <text evidence="3">The sequence shown here is derived from an EMBL/GenBank/DDBJ whole genome shotgun (WGS) entry which is preliminary data.</text>
</comment>
<keyword evidence="2" id="KW-0472">Membrane</keyword>
<feature type="compositionally biased region" description="Low complexity" evidence="1">
    <location>
        <begin position="135"/>
        <end position="146"/>
    </location>
</feature>
<protein>
    <recommendedName>
        <fullName evidence="5">Phage r1t holin</fullName>
    </recommendedName>
</protein>
<evidence type="ECO:0000313" key="3">
    <source>
        <dbReference type="EMBL" id="GIH19409.1"/>
    </source>
</evidence>
<evidence type="ECO:0000256" key="2">
    <source>
        <dbReference type="SAM" id="Phobius"/>
    </source>
</evidence>
<sequence>MAGNGSNWRAMLLDFIERAGWSAGQVFFATLLAGGTAAGVGNLPWKYSSALALGAAVSSIVLTAIQYLTRITNVSFWPDLLVRLAKTFLSSLAASFAAADIFNVTTFHWTATLNVAFLATLSALAKGILARTTPAPANATTQSPNPSTLPTQTYKDAVGATPSA</sequence>
<feature type="transmembrane region" description="Helical" evidence="2">
    <location>
        <begin position="47"/>
        <end position="68"/>
    </location>
</feature>
<keyword evidence="2" id="KW-1133">Transmembrane helix</keyword>
<feature type="transmembrane region" description="Helical" evidence="2">
    <location>
        <begin position="80"/>
        <end position="101"/>
    </location>
</feature>
<feature type="region of interest" description="Disordered" evidence="1">
    <location>
        <begin position="135"/>
        <end position="164"/>
    </location>
</feature>
<proteinExistence type="predicted"/>
<evidence type="ECO:0008006" key="5">
    <source>
        <dbReference type="Google" id="ProtNLM"/>
    </source>
</evidence>
<keyword evidence="4" id="KW-1185">Reference proteome</keyword>
<evidence type="ECO:0000256" key="1">
    <source>
        <dbReference type="SAM" id="MobiDB-lite"/>
    </source>
</evidence>
<dbReference type="EMBL" id="BONZ01000080">
    <property type="protein sequence ID" value="GIH19409.1"/>
    <property type="molecule type" value="Genomic_DNA"/>
</dbReference>
<gene>
    <name evidence="3" type="ORF">Raf01_75810</name>
</gene>
<accession>A0A8J3R040</accession>
<name>A0A8J3R040_9ACTN</name>
<keyword evidence="2" id="KW-0812">Transmembrane</keyword>
<evidence type="ECO:0000313" key="4">
    <source>
        <dbReference type="Proteomes" id="UP000642748"/>
    </source>
</evidence>
<organism evidence="3 4">
    <name type="scientific">Rugosimonospora africana</name>
    <dbReference type="NCBI Taxonomy" id="556532"/>
    <lineage>
        <taxon>Bacteria</taxon>
        <taxon>Bacillati</taxon>
        <taxon>Actinomycetota</taxon>
        <taxon>Actinomycetes</taxon>
        <taxon>Micromonosporales</taxon>
        <taxon>Micromonosporaceae</taxon>
        <taxon>Rugosimonospora</taxon>
    </lineage>
</organism>